<accession>A0A2G9YIE9</accession>
<dbReference type="Proteomes" id="UP000231292">
    <property type="component" value="Unassembled WGS sequence"/>
</dbReference>
<proteinExistence type="predicted"/>
<name>A0A2G9YIE9_9BACT</name>
<gene>
    <name evidence="1" type="ORF">COX41_05175</name>
</gene>
<dbReference type="Gene3D" id="3.10.450.620">
    <property type="entry name" value="JHP933, nucleotidyltransferase-like core domain"/>
    <property type="match status" value="1"/>
</dbReference>
<evidence type="ECO:0008006" key="3">
    <source>
        <dbReference type="Google" id="ProtNLM"/>
    </source>
</evidence>
<comment type="caution">
    <text evidence="1">The sequence shown here is derived from an EMBL/GenBank/DDBJ whole genome shotgun (WGS) entry which is preliminary data.</text>
</comment>
<reference evidence="1 2" key="1">
    <citation type="submission" date="2017-09" db="EMBL/GenBank/DDBJ databases">
        <title>Depth-based differentiation of microbial function through sediment-hosted aquifers and enrichment of novel symbionts in the deep terrestrial subsurface.</title>
        <authorList>
            <person name="Probst A.J."/>
            <person name="Ladd B."/>
            <person name="Jarett J.K."/>
            <person name="Geller-Mcgrath D.E."/>
            <person name="Sieber C.M."/>
            <person name="Emerson J.B."/>
            <person name="Anantharaman K."/>
            <person name="Thomas B.C."/>
            <person name="Malmstrom R."/>
            <person name="Stieglmeier M."/>
            <person name="Klingl A."/>
            <person name="Woyke T."/>
            <person name="Ryan C.M."/>
            <person name="Banfield J.F."/>
        </authorList>
    </citation>
    <scope>NUCLEOTIDE SEQUENCE [LARGE SCALE GENOMIC DNA]</scope>
    <source>
        <strain evidence="1">CG23_combo_of_CG06-09_8_20_14_all_41_10</strain>
    </source>
</reference>
<organism evidence="1 2">
    <name type="scientific">Candidatus Sherwoodlollariibacterium unditelluris</name>
    <dbReference type="NCBI Taxonomy" id="1974757"/>
    <lineage>
        <taxon>Bacteria</taxon>
        <taxon>Pseudomonadati</taxon>
        <taxon>Candidatus Omnitrophota</taxon>
        <taxon>Candidatus Sherwoodlollariibacterium</taxon>
    </lineage>
</organism>
<dbReference type="EMBL" id="PCRK01000130">
    <property type="protein sequence ID" value="PIP18996.1"/>
    <property type="molecule type" value="Genomic_DNA"/>
</dbReference>
<dbReference type="Pfam" id="PF08843">
    <property type="entry name" value="AbiEii"/>
    <property type="match status" value="1"/>
</dbReference>
<protein>
    <recommendedName>
        <fullName evidence="3">Nucleotidyl transferase AbiEii/AbiGii toxin family protein</fullName>
    </recommendedName>
</protein>
<evidence type="ECO:0000313" key="2">
    <source>
        <dbReference type="Proteomes" id="UP000231292"/>
    </source>
</evidence>
<dbReference type="AlphaFoldDB" id="A0A2G9YIE9"/>
<evidence type="ECO:0000313" key="1">
    <source>
        <dbReference type="EMBL" id="PIP18996.1"/>
    </source>
</evidence>
<sequence>MAQKILSPLQKKLLDLFSENASLKQNFYLTGGTALAVYYLRHRYSEGLDFFSVNPIDFLEINVFIKNISGRLKIHKTDFQQSYNRNIFFLHTPKKILKLEFTYFPFDQIEKPILKDGVLIDSLTDIAVNKAFTINQNPRARDFIDLYLILKKRKEFSFPKLIKMARSKFDYQIDPIQLGAQLLKAKDIAGLPRMFIRIKHNQWRNFFLKQIEALSPQIFK</sequence>
<dbReference type="InterPro" id="IPR014942">
    <property type="entry name" value="AbiEii"/>
</dbReference>